<feature type="non-terminal residue" evidence="1">
    <location>
        <position position="820"/>
    </location>
</feature>
<organism evidence="1 2">
    <name type="scientific">Irpex rosettiformis</name>
    <dbReference type="NCBI Taxonomy" id="378272"/>
    <lineage>
        <taxon>Eukaryota</taxon>
        <taxon>Fungi</taxon>
        <taxon>Dikarya</taxon>
        <taxon>Basidiomycota</taxon>
        <taxon>Agaricomycotina</taxon>
        <taxon>Agaricomycetes</taxon>
        <taxon>Polyporales</taxon>
        <taxon>Irpicaceae</taxon>
        <taxon>Irpex</taxon>
    </lineage>
</organism>
<gene>
    <name evidence="1" type="ORF">BDY19DRAFT_992662</name>
</gene>
<dbReference type="Proteomes" id="UP001055072">
    <property type="component" value="Unassembled WGS sequence"/>
</dbReference>
<dbReference type="EMBL" id="MU274908">
    <property type="protein sequence ID" value="KAI0090476.1"/>
    <property type="molecule type" value="Genomic_DNA"/>
</dbReference>
<proteinExistence type="predicted"/>
<sequence>MARRESPLRGDIQVQYLIAKLQYYISHKTLPPDQLTPSEVTQLNEHFHTRHQHPPTATAKQRSSLLVEHMRSKLVIDSSGTTPHPTTSQLRPAKPSSNNPSTPPPSPVMMYEGDGFSESSPDLASPGSPAAVGNTTSDLPAASQGSVKGKAAMRPPGYRELGGSPQQKPRRPDPAPMSGVQSANAYTQPGQQHGAFSNVPLASQVQQLHPVHTPSLPAPPTSQISNAPREAAPASIPTPRRHKPGSGHVADPSKRGIPSAVSEPSPVSEPTSAQTSGATSLPSLQKPASSRNIHPLPSQPRVQPTPIASEQSNIVAERPSGSQSIPNAPSSSNVPTLSMARAKPLTPASPVAAAKSSAPPQPVVSATHSTSGRPAVLPTPSSLSQALGTATTTRIAPSTTHVPSTQPSGSQPAPAPASASAAGQQTAQAAPRGGAGSLLQLQSLLSQIRPQTSGPLTPENAAIAGKAYAQQLLAAFQPSAQQVPQRTIHSPDAVPRAPVVCVQDVEMEGGSPPASINVPEPTPSLPPPPVVPTSSHLEIEEHMDIAPDFLGHPTAVISAAVPELSTGRPPCTNIAPQPSLSETTTSTQAQFLLPGPGSSPSQSQGSLLDRLGPAPQQNGIALVQSGPLPPQVPSLLSRLGPSPASPVVEHKPNGYLPPVFMDAALPAPGFLSGLSGANQVKAVTEQTGTAFSQSPSAFATAVQRVTGLSPSDEFYQSLLGISSSISQSPRHNPIPIHFTLSPTSSPSDTRFGSYVKHYSINQSALLDQCAIERRKDRNRGLTLSDLVTTKEAAAASSSTLTSSSGSRYPRRRHDGKGAKK</sequence>
<keyword evidence="2" id="KW-1185">Reference proteome</keyword>
<name>A0ACB8U8I3_9APHY</name>
<evidence type="ECO:0000313" key="2">
    <source>
        <dbReference type="Proteomes" id="UP001055072"/>
    </source>
</evidence>
<comment type="caution">
    <text evidence="1">The sequence shown here is derived from an EMBL/GenBank/DDBJ whole genome shotgun (WGS) entry which is preliminary data.</text>
</comment>
<accession>A0ACB8U8I3</accession>
<protein>
    <submittedName>
        <fullName evidence="1">Uncharacterized protein</fullName>
    </submittedName>
</protein>
<evidence type="ECO:0000313" key="1">
    <source>
        <dbReference type="EMBL" id="KAI0090476.1"/>
    </source>
</evidence>
<reference evidence="1" key="1">
    <citation type="journal article" date="2021" name="Environ. Microbiol.">
        <title>Gene family expansions and transcriptome signatures uncover fungal adaptations to wood decay.</title>
        <authorList>
            <person name="Hage H."/>
            <person name="Miyauchi S."/>
            <person name="Viragh M."/>
            <person name="Drula E."/>
            <person name="Min B."/>
            <person name="Chaduli D."/>
            <person name="Navarro D."/>
            <person name="Favel A."/>
            <person name="Norest M."/>
            <person name="Lesage-Meessen L."/>
            <person name="Balint B."/>
            <person name="Merenyi Z."/>
            <person name="de Eugenio L."/>
            <person name="Morin E."/>
            <person name="Martinez A.T."/>
            <person name="Baldrian P."/>
            <person name="Stursova M."/>
            <person name="Martinez M.J."/>
            <person name="Novotny C."/>
            <person name="Magnuson J.K."/>
            <person name="Spatafora J.W."/>
            <person name="Maurice S."/>
            <person name="Pangilinan J."/>
            <person name="Andreopoulos W."/>
            <person name="LaButti K."/>
            <person name="Hundley H."/>
            <person name="Na H."/>
            <person name="Kuo A."/>
            <person name="Barry K."/>
            <person name="Lipzen A."/>
            <person name="Henrissat B."/>
            <person name="Riley R."/>
            <person name="Ahrendt S."/>
            <person name="Nagy L.G."/>
            <person name="Grigoriev I.V."/>
            <person name="Martin F."/>
            <person name="Rosso M.N."/>
        </authorList>
    </citation>
    <scope>NUCLEOTIDE SEQUENCE</scope>
    <source>
        <strain evidence="1">CBS 384.51</strain>
    </source>
</reference>